<dbReference type="STRING" id="45076.Lwor_1138"/>
<dbReference type="PATRIC" id="fig|45076.6.peg.1238"/>
<dbReference type="Proteomes" id="UP000054662">
    <property type="component" value="Unassembled WGS sequence"/>
</dbReference>
<dbReference type="PROSITE" id="PS50088">
    <property type="entry name" value="ANK_REPEAT"/>
    <property type="match status" value="2"/>
</dbReference>
<proteinExistence type="predicted"/>
<feature type="region of interest" description="Disordered" evidence="4">
    <location>
        <begin position="805"/>
        <end position="838"/>
    </location>
</feature>
<evidence type="ECO:0000313" key="6">
    <source>
        <dbReference type="Proteomes" id="UP000054662"/>
    </source>
</evidence>
<reference evidence="5 6" key="1">
    <citation type="submission" date="2015-11" db="EMBL/GenBank/DDBJ databases">
        <title>Genomic analysis of 38 Legionella species identifies large and diverse effector repertoires.</title>
        <authorList>
            <person name="Burstein D."/>
            <person name="Amaro F."/>
            <person name="Zusman T."/>
            <person name="Lifshitz Z."/>
            <person name="Cohen O."/>
            <person name="Gilbert J.A."/>
            <person name="Pupko T."/>
            <person name="Shuman H.A."/>
            <person name="Segal G."/>
        </authorList>
    </citation>
    <scope>NUCLEOTIDE SEQUENCE [LARGE SCALE GENOMIC DNA]</scope>
    <source>
        <strain evidence="5 6">ATCC 49508</strain>
    </source>
</reference>
<dbReference type="PANTHER" id="PTHR24198">
    <property type="entry name" value="ANKYRIN REPEAT AND PROTEIN KINASE DOMAIN-CONTAINING PROTEIN"/>
    <property type="match status" value="1"/>
</dbReference>
<dbReference type="Pfam" id="PF12796">
    <property type="entry name" value="Ank_2"/>
    <property type="match status" value="1"/>
</dbReference>
<dbReference type="EMBL" id="LNZC01000011">
    <property type="protein sequence ID" value="KTD80230.1"/>
    <property type="molecule type" value="Genomic_DNA"/>
</dbReference>
<dbReference type="OrthoDB" id="5652986at2"/>
<dbReference type="AlphaFoldDB" id="A0A0W1AFY0"/>
<comment type="caution">
    <text evidence="5">The sequence shown here is derived from an EMBL/GenBank/DDBJ whole genome shotgun (WGS) entry which is preliminary data.</text>
</comment>
<dbReference type="SUPFAM" id="SSF48403">
    <property type="entry name" value="Ankyrin repeat"/>
    <property type="match status" value="1"/>
</dbReference>
<dbReference type="RefSeq" id="WP_058492943.1">
    <property type="nucleotide sequence ID" value="NZ_CBCRUR010000009.1"/>
</dbReference>
<dbReference type="Gene3D" id="1.25.40.20">
    <property type="entry name" value="Ankyrin repeat-containing domain"/>
    <property type="match status" value="1"/>
</dbReference>
<keyword evidence="2 3" id="KW-0040">ANK repeat</keyword>
<evidence type="ECO:0000256" key="2">
    <source>
        <dbReference type="ARBA" id="ARBA00023043"/>
    </source>
</evidence>
<evidence type="ECO:0000256" key="1">
    <source>
        <dbReference type="ARBA" id="ARBA00022737"/>
    </source>
</evidence>
<name>A0A0W1AFY0_9GAMM</name>
<sequence length="838" mass="95823">MNFLFTRINDVLRKELPTNNTGAEATLSVGESLVLVINVCEKQNIDKSLLMELKRLYLEGTKNDEEREFIKEMTQVFLDKHFSVQSDPKTISEDPIRRYFETNLAYFILQNKAESLAHAQLEQFTQNLQQRLFSLPEFNHEKRIKVECILKGNMDKNLLNKYELEYAELIHKLLTQNYYGLSEKACKNLYQIASSTILATLNTQIDKSMPIDIYSDSIFTMGMDGRGRIIKEGQDEVRTTAKGLMKSTSPLPMYHDVVNPVEEHYKQEEFSPFQRSVDQADFMIESGWCQHLFSRQTQPYSNGISSTTLALIRNIILQKRLGNPYFNDNFKEYLSIFSSLMIYNSGGHSFFEIFEVLKLSFCKELLDTNVELFNALEDDSLMYKVLYLDHQQEFEFALQETQRFTQILLNKKLLNAQIKKKNEGDMELISRPLTHAKLESIHHAVLNFSAGELVKVLEKHLEDVDIPNQKGWSPLMVASQLGKTEHVRVLLKAGANIKKKVGGFSPLELAIKGEKFDTVKVLLNAGAPVKQRSISKGSIKKRAPALYLACRQNDMRILNAMMSKGNWNIEDKTDAILVALQIENLDAVKVLMQSLTSKEKQTYFSARYKFLLLKEAVALGNVQLIDQLVKLDILPSSTVHYNELFQASVTLGFLPVTKYLLDLAQSIQKPQLPMDMNAALTVELENNRFETAVLLIIYGADPESIPTSAKYLQAFNAYLQHAQHFDFLFTEKDVEKIKARANCINSAVTNRHNNKFHGFLKNLIEFMNRILPNSWRLGYNDKIDVINNIAQVLDIKKSSLHKSGIFAPSSRSDSMKKSDNQRSTGNKDETTEQHKPKP</sequence>
<organism evidence="5 6">
    <name type="scientific">Legionella worsleiensis</name>
    <dbReference type="NCBI Taxonomy" id="45076"/>
    <lineage>
        <taxon>Bacteria</taxon>
        <taxon>Pseudomonadati</taxon>
        <taxon>Pseudomonadota</taxon>
        <taxon>Gammaproteobacteria</taxon>
        <taxon>Legionellales</taxon>
        <taxon>Legionellaceae</taxon>
        <taxon>Legionella</taxon>
    </lineage>
</organism>
<dbReference type="InterPro" id="IPR036770">
    <property type="entry name" value="Ankyrin_rpt-contain_sf"/>
</dbReference>
<evidence type="ECO:0000256" key="4">
    <source>
        <dbReference type="SAM" id="MobiDB-lite"/>
    </source>
</evidence>
<dbReference type="SMART" id="SM00248">
    <property type="entry name" value="ANK"/>
    <property type="match status" value="5"/>
</dbReference>
<dbReference type="InterPro" id="IPR002110">
    <property type="entry name" value="Ankyrin_rpt"/>
</dbReference>
<dbReference type="PANTHER" id="PTHR24198:SF165">
    <property type="entry name" value="ANKYRIN REPEAT-CONTAINING PROTEIN-RELATED"/>
    <property type="match status" value="1"/>
</dbReference>
<feature type="repeat" description="ANK" evidence="3">
    <location>
        <begin position="470"/>
        <end position="502"/>
    </location>
</feature>
<feature type="compositionally biased region" description="Basic and acidic residues" evidence="4">
    <location>
        <begin position="813"/>
        <end position="838"/>
    </location>
</feature>
<accession>A0A0W1AFY0</accession>
<keyword evidence="1" id="KW-0677">Repeat</keyword>
<gene>
    <name evidence="5" type="ORF">Lwor_1138</name>
</gene>
<protein>
    <submittedName>
        <fullName evidence="5">Ankyrin repeats (3 copies)</fullName>
    </submittedName>
</protein>
<feature type="repeat" description="ANK" evidence="3">
    <location>
        <begin position="502"/>
        <end position="534"/>
    </location>
</feature>
<evidence type="ECO:0000256" key="3">
    <source>
        <dbReference type="PROSITE-ProRule" id="PRU00023"/>
    </source>
</evidence>
<evidence type="ECO:0000313" key="5">
    <source>
        <dbReference type="EMBL" id="KTD80230.1"/>
    </source>
</evidence>
<keyword evidence="6" id="KW-1185">Reference proteome</keyword>
<dbReference type="PROSITE" id="PS50297">
    <property type="entry name" value="ANK_REP_REGION"/>
    <property type="match status" value="2"/>
</dbReference>